<feature type="compositionally biased region" description="Pro residues" evidence="1">
    <location>
        <begin position="46"/>
        <end position="64"/>
    </location>
</feature>
<accession>A0A8T0QQE0</accession>
<keyword evidence="3" id="KW-1185">Reference proteome</keyword>
<evidence type="ECO:0000256" key="1">
    <source>
        <dbReference type="SAM" id="MobiDB-lite"/>
    </source>
</evidence>
<feature type="region of interest" description="Disordered" evidence="1">
    <location>
        <begin position="30"/>
        <end position="111"/>
    </location>
</feature>
<feature type="compositionally biased region" description="Low complexity" evidence="1">
    <location>
        <begin position="87"/>
        <end position="102"/>
    </location>
</feature>
<sequence>MISGAESFLPFGEGIYFFFYLTLPGHSFTAPPPTLVSHPPSVAAPQTPPAATPPPPTAPTPLASPPWYRRRRDPAPAARTTRRTAGRRPFAARAAKAPLGADAGEGEASCRLLRPPPRYRALPYFFSK</sequence>
<protein>
    <submittedName>
        <fullName evidence="2">Uncharacterized protein</fullName>
    </submittedName>
</protein>
<evidence type="ECO:0000313" key="2">
    <source>
        <dbReference type="EMBL" id="KAG2575289.1"/>
    </source>
</evidence>
<evidence type="ECO:0000313" key="3">
    <source>
        <dbReference type="Proteomes" id="UP000823388"/>
    </source>
</evidence>
<reference evidence="2" key="1">
    <citation type="submission" date="2020-05" db="EMBL/GenBank/DDBJ databases">
        <title>WGS assembly of Panicum virgatum.</title>
        <authorList>
            <person name="Lovell J.T."/>
            <person name="Jenkins J."/>
            <person name="Shu S."/>
            <person name="Juenger T.E."/>
            <person name="Schmutz J."/>
        </authorList>
    </citation>
    <scope>NUCLEOTIDE SEQUENCE</scope>
    <source>
        <strain evidence="2">AP13</strain>
    </source>
</reference>
<dbReference type="AlphaFoldDB" id="A0A8T0QQE0"/>
<gene>
    <name evidence="2" type="ORF">PVAP13_7KG415340</name>
</gene>
<dbReference type="EMBL" id="CM029049">
    <property type="protein sequence ID" value="KAG2575289.1"/>
    <property type="molecule type" value="Genomic_DNA"/>
</dbReference>
<name>A0A8T0QQE0_PANVG</name>
<dbReference type="Proteomes" id="UP000823388">
    <property type="component" value="Chromosome 7K"/>
</dbReference>
<comment type="caution">
    <text evidence="2">The sequence shown here is derived from an EMBL/GenBank/DDBJ whole genome shotgun (WGS) entry which is preliminary data.</text>
</comment>
<organism evidence="2 3">
    <name type="scientific">Panicum virgatum</name>
    <name type="common">Blackwell switchgrass</name>
    <dbReference type="NCBI Taxonomy" id="38727"/>
    <lineage>
        <taxon>Eukaryota</taxon>
        <taxon>Viridiplantae</taxon>
        <taxon>Streptophyta</taxon>
        <taxon>Embryophyta</taxon>
        <taxon>Tracheophyta</taxon>
        <taxon>Spermatophyta</taxon>
        <taxon>Magnoliopsida</taxon>
        <taxon>Liliopsida</taxon>
        <taxon>Poales</taxon>
        <taxon>Poaceae</taxon>
        <taxon>PACMAD clade</taxon>
        <taxon>Panicoideae</taxon>
        <taxon>Panicodae</taxon>
        <taxon>Paniceae</taxon>
        <taxon>Panicinae</taxon>
        <taxon>Panicum</taxon>
        <taxon>Panicum sect. Hiantes</taxon>
    </lineage>
</organism>
<proteinExistence type="predicted"/>